<dbReference type="eggNOG" id="COG0745">
    <property type="taxonomic scope" value="Bacteria"/>
</dbReference>
<dbReference type="SUPFAM" id="SSF52172">
    <property type="entry name" value="CheY-like"/>
    <property type="match status" value="1"/>
</dbReference>
<sequence>MSTSTDAVIGVLLVDADPHHAELLRSYLGARGCHLDCADSLDGALQLVHSREGSGEFEMVVLDLALPDGDGLELCRRLRARSSVPIIATRAQADPWHSVAALEAGADDFVAKPVPPAELLARIRARIRRRRGQLGANEGRVEIGGLRLHRARAEVFVGEAPARLTAAEFHVLWSLAVRAGAAVHREELALGVDISPRSVDVHVSRIRTKLGEAAAAGAASAPPPSIRSIRGFGYALSAESEEA</sequence>
<dbReference type="GO" id="GO:0005829">
    <property type="term" value="C:cytosol"/>
    <property type="evidence" value="ECO:0007669"/>
    <property type="project" value="TreeGrafter"/>
</dbReference>
<dbReference type="EMBL" id="ABCS01000048">
    <property type="protein sequence ID" value="EDM77308.1"/>
    <property type="molecule type" value="Genomic_DNA"/>
</dbReference>
<dbReference type="Proteomes" id="UP000005801">
    <property type="component" value="Unassembled WGS sequence"/>
</dbReference>
<dbReference type="GO" id="GO:0000156">
    <property type="term" value="F:phosphorelay response regulator activity"/>
    <property type="evidence" value="ECO:0007669"/>
    <property type="project" value="TreeGrafter"/>
</dbReference>
<organism evidence="6 7">
    <name type="scientific">Plesiocystis pacifica SIR-1</name>
    <dbReference type="NCBI Taxonomy" id="391625"/>
    <lineage>
        <taxon>Bacteria</taxon>
        <taxon>Pseudomonadati</taxon>
        <taxon>Myxococcota</taxon>
        <taxon>Polyangia</taxon>
        <taxon>Nannocystales</taxon>
        <taxon>Nannocystaceae</taxon>
        <taxon>Plesiocystis</taxon>
    </lineage>
</organism>
<dbReference type="CDD" id="cd00383">
    <property type="entry name" value="trans_reg_C"/>
    <property type="match status" value="1"/>
</dbReference>
<dbReference type="InterPro" id="IPR001867">
    <property type="entry name" value="OmpR/PhoB-type_DNA-bd"/>
</dbReference>
<feature type="modified residue" description="4-aspartylphosphate" evidence="2">
    <location>
        <position position="63"/>
    </location>
</feature>
<dbReference type="Gene3D" id="1.10.10.10">
    <property type="entry name" value="Winged helix-like DNA-binding domain superfamily/Winged helix DNA-binding domain"/>
    <property type="match status" value="1"/>
</dbReference>
<dbReference type="Pfam" id="PF00072">
    <property type="entry name" value="Response_reg"/>
    <property type="match status" value="1"/>
</dbReference>
<dbReference type="PANTHER" id="PTHR48111:SF36">
    <property type="entry name" value="TRANSCRIPTIONAL REGULATORY PROTEIN CUTR"/>
    <property type="match status" value="1"/>
</dbReference>
<dbReference type="PROSITE" id="PS51755">
    <property type="entry name" value="OMPR_PHOB"/>
    <property type="match status" value="1"/>
</dbReference>
<evidence type="ECO:0000259" key="5">
    <source>
        <dbReference type="PROSITE" id="PS51755"/>
    </source>
</evidence>
<evidence type="ECO:0000313" key="6">
    <source>
        <dbReference type="EMBL" id="EDM77308.1"/>
    </source>
</evidence>
<accession>A6G9Y3</accession>
<dbReference type="GO" id="GO:0000976">
    <property type="term" value="F:transcription cis-regulatory region binding"/>
    <property type="evidence" value="ECO:0007669"/>
    <property type="project" value="TreeGrafter"/>
</dbReference>
<dbReference type="SUPFAM" id="SSF46894">
    <property type="entry name" value="C-terminal effector domain of the bipartite response regulators"/>
    <property type="match status" value="1"/>
</dbReference>
<dbReference type="InterPro" id="IPR016032">
    <property type="entry name" value="Sig_transdc_resp-reg_C-effctor"/>
</dbReference>
<evidence type="ECO:0000256" key="1">
    <source>
        <dbReference type="ARBA" id="ARBA00023125"/>
    </source>
</evidence>
<dbReference type="RefSeq" id="WP_006973525.1">
    <property type="nucleotide sequence ID" value="NZ_ABCS01000048.1"/>
</dbReference>
<evidence type="ECO:0000256" key="2">
    <source>
        <dbReference type="PROSITE-ProRule" id="PRU00169"/>
    </source>
</evidence>
<dbReference type="PROSITE" id="PS50110">
    <property type="entry name" value="RESPONSE_REGULATORY"/>
    <property type="match status" value="1"/>
</dbReference>
<evidence type="ECO:0000256" key="3">
    <source>
        <dbReference type="PROSITE-ProRule" id="PRU01091"/>
    </source>
</evidence>
<dbReference type="SMART" id="SM00862">
    <property type="entry name" value="Trans_reg_C"/>
    <property type="match status" value="1"/>
</dbReference>
<dbReference type="InterPro" id="IPR001789">
    <property type="entry name" value="Sig_transdc_resp-reg_receiver"/>
</dbReference>
<proteinExistence type="predicted"/>
<comment type="caution">
    <text evidence="6">The sequence shown here is derived from an EMBL/GenBank/DDBJ whole genome shotgun (WGS) entry which is preliminary data.</text>
</comment>
<keyword evidence="7" id="KW-1185">Reference proteome</keyword>
<feature type="DNA-binding region" description="OmpR/PhoB-type" evidence="3">
    <location>
        <begin position="138"/>
        <end position="238"/>
    </location>
</feature>
<feature type="domain" description="OmpR/PhoB-type" evidence="5">
    <location>
        <begin position="138"/>
        <end position="238"/>
    </location>
</feature>
<protein>
    <submittedName>
        <fullName evidence="6">Two component transcriptional regulator, winged helix family protein</fullName>
    </submittedName>
</protein>
<dbReference type="InterPro" id="IPR011006">
    <property type="entry name" value="CheY-like_superfamily"/>
</dbReference>
<dbReference type="OrthoDB" id="368799at2"/>
<keyword evidence="1 3" id="KW-0238">DNA-binding</keyword>
<dbReference type="AlphaFoldDB" id="A6G9Y3"/>
<evidence type="ECO:0000259" key="4">
    <source>
        <dbReference type="PROSITE" id="PS50110"/>
    </source>
</evidence>
<dbReference type="Pfam" id="PF00486">
    <property type="entry name" value="Trans_reg_C"/>
    <property type="match status" value="1"/>
</dbReference>
<dbReference type="SMART" id="SM00448">
    <property type="entry name" value="REC"/>
    <property type="match status" value="1"/>
</dbReference>
<evidence type="ECO:0000313" key="7">
    <source>
        <dbReference type="Proteomes" id="UP000005801"/>
    </source>
</evidence>
<dbReference type="STRING" id="391625.PPSIR1_26363"/>
<dbReference type="Gene3D" id="3.40.50.2300">
    <property type="match status" value="1"/>
</dbReference>
<dbReference type="GO" id="GO:0006355">
    <property type="term" value="P:regulation of DNA-templated transcription"/>
    <property type="evidence" value="ECO:0007669"/>
    <property type="project" value="InterPro"/>
</dbReference>
<dbReference type="InterPro" id="IPR039420">
    <property type="entry name" value="WalR-like"/>
</dbReference>
<dbReference type="InterPro" id="IPR036388">
    <property type="entry name" value="WH-like_DNA-bd_sf"/>
</dbReference>
<dbReference type="CDD" id="cd17574">
    <property type="entry name" value="REC_OmpR"/>
    <property type="match status" value="1"/>
</dbReference>
<name>A6G9Y3_9BACT</name>
<dbReference type="GO" id="GO:0032993">
    <property type="term" value="C:protein-DNA complex"/>
    <property type="evidence" value="ECO:0007669"/>
    <property type="project" value="TreeGrafter"/>
</dbReference>
<feature type="domain" description="Response regulatory" evidence="4">
    <location>
        <begin position="10"/>
        <end position="127"/>
    </location>
</feature>
<dbReference type="PANTHER" id="PTHR48111">
    <property type="entry name" value="REGULATOR OF RPOS"/>
    <property type="match status" value="1"/>
</dbReference>
<reference evidence="6 7" key="1">
    <citation type="submission" date="2007-06" db="EMBL/GenBank/DDBJ databases">
        <authorList>
            <person name="Shimkets L."/>
            <person name="Ferriera S."/>
            <person name="Johnson J."/>
            <person name="Kravitz S."/>
            <person name="Beeson K."/>
            <person name="Sutton G."/>
            <person name="Rogers Y.-H."/>
            <person name="Friedman R."/>
            <person name="Frazier M."/>
            <person name="Venter J.C."/>
        </authorList>
    </citation>
    <scope>NUCLEOTIDE SEQUENCE [LARGE SCALE GENOMIC DNA]</scope>
    <source>
        <strain evidence="6 7">SIR-1</strain>
    </source>
</reference>
<gene>
    <name evidence="6" type="ORF">PPSIR1_26363</name>
</gene>
<keyword evidence="2" id="KW-0597">Phosphoprotein</keyword>